<evidence type="ECO:0000256" key="1">
    <source>
        <dbReference type="SAM" id="MobiDB-lite"/>
    </source>
</evidence>
<keyword evidence="3" id="KW-1185">Reference proteome</keyword>
<evidence type="ECO:0000313" key="2">
    <source>
        <dbReference type="EMBL" id="KAH8977510.1"/>
    </source>
</evidence>
<feature type="compositionally biased region" description="Basic and acidic residues" evidence="1">
    <location>
        <begin position="405"/>
        <end position="418"/>
    </location>
</feature>
<protein>
    <submittedName>
        <fullName evidence="2">Uncharacterized protein</fullName>
    </submittedName>
</protein>
<sequence length="470" mass="51576">MAIVEVLKTAHHVKDGAEAVGDKVNVAIEGAFNTLATHKSIVNATRWQGSQSDENGNFVDAIAIRKPSPSSLALSADARLFQGSPGRVALRRNSTRGGQRSGSNVPRWSSPDDGGSGGDASIPRRCFHKGGSRARWMARVRAGACGRTCTTSLVLSRGGRGLRAWSTSASRRVGRTGKRQRSDGAGCDGRKRVSADGKVPTHFQLGNCVGREPFGAVSHAQLKHRADVLDYLHRSDVVHVKLSDFGLSLDLRAMERAIKDTTGPPIELLTVTGLVLLSIRIVEDESPPTPERFSNPLVAFLKGCFHMARRQTDLFEYANIPSVKTTFRKPCQLSYAWSRQRRRGALFALQLVAHSKCAGRPALTCDLRSTLLIHAHFAERGNSLAEFFTRLPSHHPASASLSRGTLDRDRDQRERERANSPQLSPTSPPHPPIAYKILSPFNSAHVSLLPDKLQFIRLTRRRYTTSRKPK</sequence>
<evidence type="ECO:0000313" key="3">
    <source>
        <dbReference type="Proteomes" id="UP001201163"/>
    </source>
</evidence>
<gene>
    <name evidence="2" type="ORF">EDB92DRAFT_2108637</name>
</gene>
<feature type="region of interest" description="Disordered" evidence="1">
    <location>
        <begin position="85"/>
        <end position="125"/>
    </location>
</feature>
<dbReference type="EMBL" id="JAKELL010000307">
    <property type="protein sequence ID" value="KAH8977510.1"/>
    <property type="molecule type" value="Genomic_DNA"/>
</dbReference>
<feature type="region of interest" description="Disordered" evidence="1">
    <location>
        <begin position="165"/>
        <end position="193"/>
    </location>
</feature>
<reference evidence="2" key="1">
    <citation type="submission" date="2022-01" db="EMBL/GenBank/DDBJ databases">
        <title>Comparative genomics reveals a dynamic genome evolution in the ectomycorrhizal milk-cap (Lactarius) mushrooms.</title>
        <authorList>
            <consortium name="DOE Joint Genome Institute"/>
            <person name="Lebreton A."/>
            <person name="Tang N."/>
            <person name="Kuo A."/>
            <person name="LaButti K."/>
            <person name="Drula E."/>
            <person name="Barry K."/>
            <person name="Clum A."/>
            <person name="Lipzen A."/>
            <person name="Mousain D."/>
            <person name="Ng V."/>
            <person name="Wang R."/>
            <person name="Wang X."/>
            <person name="Dai Y."/>
            <person name="Henrissat B."/>
            <person name="Grigoriev I.V."/>
            <person name="Guerin-Laguette A."/>
            <person name="Yu F."/>
            <person name="Martin F.M."/>
        </authorList>
    </citation>
    <scope>NUCLEOTIDE SEQUENCE</scope>
    <source>
        <strain evidence="2">QP</strain>
    </source>
</reference>
<proteinExistence type="predicted"/>
<comment type="caution">
    <text evidence="2">The sequence shown here is derived from an EMBL/GenBank/DDBJ whole genome shotgun (WGS) entry which is preliminary data.</text>
</comment>
<name>A0AAD4L9M0_9AGAM</name>
<dbReference type="AlphaFoldDB" id="A0AAD4L9M0"/>
<feature type="region of interest" description="Disordered" evidence="1">
    <location>
        <begin position="396"/>
        <end position="434"/>
    </location>
</feature>
<dbReference type="Proteomes" id="UP001201163">
    <property type="component" value="Unassembled WGS sequence"/>
</dbReference>
<organism evidence="2 3">
    <name type="scientific">Lactarius akahatsu</name>
    <dbReference type="NCBI Taxonomy" id="416441"/>
    <lineage>
        <taxon>Eukaryota</taxon>
        <taxon>Fungi</taxon>
        <taxon>Dikarya</taxon>
        <taxon>Basidiomycota</taxon>
        <taxon>Agaricomycotina</taxon>
        <taxon>Agaricomycetes</taxon>
        <taxon>Russulales</taxon>
        <taxon>Russulaceae</taxon>
        <taxon>Lactarius</taxon>
    </lineage>
</organism>
<feature type="compositionally biased region" description="Polar residues" evidence="1">
    <location>
        <begin position="95"/>
        <end position="107"/>
    </location>
</feature>
<accession>A0AAD4L9M0</accession>